<dbReference type="EMBL" id="QPKV01000006">
    <property type="protein sequence ID" value="RDC55531.1"/>
    <property type="molecule type" value="Genomic_DNA"/>
</dbReference>
<gene>
    <name evidence="1" type="ORF">DU508_14700</name>
</gene>
<dbReference type="Proteomes" id="UP000253961">
    <property type="component" value="Unassembled WGS sequence"/>
</dbReference>
<comment type="caution">
    <text evidence="1">The sequence shown here is derived from an EMBL/GenBank/DDBJ whole genome shotgun (WGS) entry which is preliminary data.</text>
</comment>
<name>A0A369PSC0_9SPHI</name>
<dbReference type="AlphaFoldDB" id="A0A369PSC0"/>
<evidence type="ECO:0000313" key="1">
    <source>
        <dbReference type="EMBL" id="RDC55531.1"/>
    </source>
</evidence>
<proteinExistence type="predicted"/>
<keyword evidence="2" id="KW-1185">Reference proteome</keyword>
<sequence>MQWKYFLNSSNLEYPVMLRHEASATDETNASCLSTTEVVLKRLQRKAGPALPYKTQNRTFQKQKNPCKLYICKDFFMVRRSPKPFAFLPSTLLRPNA</sequence>
<protein>
    <submittedName>
        <fullName evidence="1">Uncharacterized protein</fullName>
    </submittedName>
</protein>
<organism evidence="1 2">
    <name type="scientific">Pedobacter chinensis</name>
    <dbReference type="NCBI Taxonomy" id="2282421"/>
    <lineage>
        <taxon>Bacteria</taxon>
        <taxon>Pseudomonadati</taxon>
        <taxon>Bacteroidota</taxon>
        <taxon>Sphingobacteriia</taxon>
        <taxon>Sphingobacteriales</taxon>
        <taxon>Sphingobacteriaceae</taxon>
        <taxon>Pedobacter</taxon>
    </lineage>
</organism>
<accession>A0A369PSC0</accession>
<reference evidence="1 2" key="1">
    <citation type="submission" date="2018-07" db="EMBL/GenBank/DDBJ databases">
        <title>Pedobacter sp. nov., isolated from soil.</title>
        <authorList>
            <person name="Zhou L.Y."/>
            <person name="Du Z.J."/>
        </authorList>
    </citation>
    <scope>NUCLEOTIDE SEQUENCE [LARGE SCALE GENOMIC DNA]</scope>
    <source>
        <strain evidence="1 2">JDX94</strain>
    </source>
</reference>
<evidence type="ECO:0000313" key="2">
    <source>
        <dbReference type="Proteomes" id="UP000253961"/>
    </source>
</evidence>